<keyword evidence="4 10" id="KW-0698">rRNA processing</keyword>
<reference evidence="12" key="1">
    <citation type="submission" date="2023-07" db="EMBL/GenBank/DDBJ databases">
        <title>Genome content predicts the carbon catabolic preferences of heterotrophic bacteria.</title>
        <authorList>
            <person name="Gralka M."/>
        </authorList>
    </citation>
    <scope>NUCLEOTIDE SEQUENCE</scope>
    <source>
        <strain evidence="12">I3M17_2</strain>
    </source>
</reference>
<dbReference type="EC" id="2.1.1.193" evidence="10"/>
<evidence type="ECO:0000256" key="1">
    <source>
        <dbReference type="ARBA" id="ARBA00004496"/>
    </source>
</evidence>
<sequence length="245" mass="26995">MQAHNYAPSRMNLLLLDNAENDSRAVVTGERHQHIRKVLKLQQGDTLRVGIINGPVGIATVAEQSDTSTTLQLSINSPASPPLPLTLILALPRPQMIKRILQTIATMGVHELHVIQTGKVEKSFWQSPAVTDQAIREQLILGLEQGVATHLPTVHKHMRFRPFAEDVLPSITPTDKKLIAHLGDYPSCPSLQPKEACTMVIGPEGGFTEREVENFVNNGYQPVQLGARVLKVETAVPVIISKLYY</sequence>
<dbReference type="GO" id="GO:0070475">
    <property type="term" value="P:rRNA base methylation"/>
    <property type="evidence" value="ECO:0007669"/>
    <property type="project" value="TreeGrafter"/>
</dbReference>
<comment type="similarity">
    <text evidence="2 10">Belongs to the RNA methyltransferase RsmE family.</text>
</comment>
<evidence type="ECO:0000256" key="4">
    <source>
        <dbReference type="ARBA" id="ARBA00022552"/>
    </source>
</evidence>
<keyword evidence="6 10" id="KW-0808">Transferase</keyword>
<evidence type="ECO:0000256" key="10">
    <source>
        <dbReference type="PIRNR" id="PIRNR015601"/>
    </source>
</evidence>
<evidence type="ECO:0000256" key="3">
    <source>
        <dbReference type="ARBA" id="ARBA00022490"/>
    </source>
</evidence>
<evidence type="ECO:0000256" key="8">
    <source>
        <dbReference type="ARBA" id="ARBA00025699"/>
    </source>
</evidence>
<gene>
    <name evidence="12" type="ORF">Q4521_00625</name>
</gene>
<evidence type="ECO:0000256" key="9">
    <source>
        <dbReference type="ARBA" id="ARBA00047944"/>
    </source>
</evidence>
<dbReference type="EMBL" id="JAUOPB010000001">
    <property type="protein sequence ID" value="MDO6420967.1"/>
    <property type="molecule type" value="Genomic_DNA"/>
</dbReference>
<dbReference type="AlphaFoldDB" id="A0AAW7X220"/>
<dbReference type="NCBIfam" id="TIGR00046">
    <property type="entry name" value="RsmE family RNA methyltransferase"/>
    <property type="match status" value="1"/>
</dbReference>
<dbReference type="InterPro" id="IPR046886">
    <property type="entry name" value="RsmE_MTase_dom"/>
</dbReference>
<comment type="function">
    <text evidence="8 10">Specifically methylates the N3 position of the uracil ring of uridine 1498 (m3U1498) in 16S rRNA. Acts on the fully assembled 30S ribosomal subunit.</text>
</comment>
<dbReference type="PANTHER" id="PTHR30027:SF3">
    <property type="entry name" value="16S RRNA (URACIL(1498)-N(3))-METHYLTRANSFERASE"/>
    <property type="match status" value="1"/>
</dbReference>
<dbReference type="Gene3D" id="3.40.1280.10">
    <property type="match status" value="1"/>
</dbReference>
<keyword evidence="3 10" id="KW-0963">Cytoplasm</keyword>
<dbReference type="InterPro" id="IPR029028">
    <property type="entry name" value="Alpha/beta_knot_MTases"/>
</dbReference>
<dbReference type="GO" id="GO:0005737">
    <property type="term" value="C:cytoplasm"/>
    <property type="evidence" value="ECO:0007669"/>
    <property type="project" value="UniProtKB-SubCell"/>
</dbReference>
<dbReference type="PANTHER" id="PTHR30027">
    <property type="entry name" value="RIBOSOMAL RNA SMALL SUBUNIT METHYLTRANSFERASE E"/>
    <property type="match status" value="1"/>
</dbReference>
<keyword evidence="7 10" id="KW-0949">S-adenosyl-L-methionine</keyword>
<dbReference type="InterPro" id="IPR029026">
    <property type="entry name" value="tRNA_m1G_MTases_N"/>
</dbReference>
<dbReference type="Proteomes" id="UP001169760">
    <property type="component" value="Unassembled WGS sequence"/>
</dbReference>
<evidence type="ECO:0000256" key="7">
    <source>
        <dbReference type="ARBA" id="ARBA00022691"/>
    </source>
</evidence>
<dbReference type="CDD" id="cd18084">
    <property type="entry name" value="RsmE-like"/>
    <property type="match status" value="1"/>
</dbReference>
<dbReference type="NCBIfam" id="NF008700">
    <property type="entry name" value="PRK11713.5-4"/>
    <property type="match status" value="1"/>
</dbReference>
<proteinExistence type="inferred from homology"/>
<evidence type="ECO:0000256" key="5">
    <source>
        <dbReference type="ARBA" id="ARBA00022603"/>
    </source>
</evidence>
<dbReference type="Pfam" id="PF04452">
    <property type="entry name" value="Methyltrans_RNA"/>
    <property type="match status" value="1"/>
</dbReference>
<evidence type="ECO:0000256" key="2">
    <source>
        <dbReference type="ARBA" id="ARBA00005528"/>
    </source>
</evidence>
<comment type="subcellular location">
    <subcellularLocation>
        <location evidence="1 10">Cytoplasm</location>
    </subcellularLocation>
</comment>
<dbReference type="SUPFAM" id="SSF75217">
    <property type="entry name" value="alpha/beta knot"/>
    <property type="match status" value="1"/>
</dbReference>
<comment type="catalytic activity">
    <reaction evidence="9 10">
        <text>uridine(1498) in 16S rRNA + S-adenosyl-L-methionine = N(3)-methyluridine(1498) in 16S rRNA + S-adenosyl-L-homocysteine + H(+)</text>
        <dbReference type="Rhea" id="RHEA:42920"/>
        <dbReference type="Rhea" id="RHEA-COMP:10283"/>
        <dbReference type="Rhea" id="RHEA-COMP:10284"/>
        <dbReference type="ChEBI" id="CHEBI:15378"/>
        <dbReference type="ChEBI" id="CHEBI:57856"/>
        <dbReference type="ChEBI" id="CHEBI:59789"/>
        <dbReference type="ChEBI" id="CHEBI:65315"/>
        <dbReference type="ChEBI" id="CHEBI:74502"/>
        <dbReference type="EC" id="2.1.1.193"/>
    </reaction>
</comment>
<protein>
    <recommendedName>
        <fullName evidence="10">Ribosomal RNA small subunit methyltransferase E</fullName>
        <ecNumber evidence="10">2.1.1.193</ecNumber>
    </recommendedName>
</protein>
<organism evidence="12 13">
    <name type="scientific">Saccharophagus degradans</name>
    <dbReference type="NCBI Taxonomy" id="86304"/>
    <lineage>
        <taxon>Bacteria</taxon>
        <taxon>Pseudomonadati</taxon>
        <taxon>Pseudomonadota</taxon>
        <taxon>Gammaproteobacteria</taxon>
        <taxon>Cellvibrionales</taxon>
        <taxon>Cellvibrionaceae</taxon>
        <taxon>Saccharophagus</taxon>
    </lineage>
</organism>
<accession>A0AAW7X220</accession>
<feature type="domain" description="Ribosomal RNA small subunit methyltransferase E methyltransferase" evidence="11">
    <location>
        <begin position="81"/>
        <end position="242"/>
    </location>
</feature>
<dbReference type="GO" id="GO:0070042">
    <property type="term" value="F:rRNA (uridine-N3-)-methyltransferase activity"/>
    <property type="evidence" value="ECO:0007669"/>
    <property type="project" value="TreeGrafter"/>
</dbReference>
<evidence type="ECO:0000313" key="13">
    <source>
        <dbReference type="Proteomes" id="UP001169760"/>
    </source>
</evidence>
<keyword evidence="5 10" id="KW-0489">Methyltransferase</keyword>
<evidence type="ECO:0000259" key="11">
    <source>
        <dbReference type="Pfam" id="PF04452"/>
    </source>
</evidence>
<evidence type="ECO:0000313" key="12">
    <source>
        <dbReference type="EMBL" id="MDO6420967.1"/>
    </source>
</evidence>
<evidence type="ECO:0000256" key="6">
    <source>
        <dbReference type="ARBA" id="ARBA00022679"/>
    </source>
</evidence>
<dbReference type="PIRSF" id="PIRSF015601">
    <property type="entry name" value="MTase_slr0722"/>
    <property type="match status" value="1"/>
</dbReference>
<comment type="caution">
    <text evidence="12">The sequence shown here is derived from an EMBL/GenBank/DDBJ whole genome shotgun (WGS) entry which is preliminary data.</text>
</comment>
<name>A0AAW7X220_9GAMM</name>
<dbReference type="InterPro" id="IPR006700">
    <property type="entry name" value="RsmE"/>
</dbReference>
<dbReference type="RefSeq" id="WP_303490123.1">
    <property type="nucleotide sequence ID" value="NZ_JAUOPB010000001.1"/>
</dbReference>